<gene>
    <name evidence="1" type="ORF">A2696_03100</name>
</gene>
<dbReference type="EMBL" id="MFBA01000028">
    <property type="protein sequence ID" value="OGD85401.1"/>
    <property type="molecule type" value="Genomic_DNA"/>
</dbReference>
<dbReference type="PANTHER" id="PTHR40084">
    <property type="entry name" value="PHOSPHOHYDROLASE, PHP FAMILY"/>
    <property type="match status" value="1"/>
</dbReference>
<organism evidence="1 2">
    <name type="scientific">Candidatus Curtissbacteria bacterium RIFCSPHIGHO2_01_FULL_41_13</name>
    <dbReference type="NCBI Taxonomy" id="1797745"/>
    <lineage>
        <taxon>Bacteria</taxon>
        <taxon>Candidatus Curtissiibacteriota</taxon>
    </lineage>
</organism>
<name>A0A1F5G0L2_9BACT</name>
<reference evidence="1 2" key="1">
    <citation type="journal article" date="2016" name="Nat. Commun.">
        <title>Thousands of microbial genomes shed light on interconnected biogeochemical processes in an aquifer system.</title>
        <authorList>
            <person name="Anantharaman K."/>
            <person name="Brown C.T."/>
            <person name="Hug L.A."/>
            <person name="Sharon I."/>
            <person name="Castelle C.J."/>
            <person name="Probst A.J."/>
            <person name="Thomas B.C."/>
            <person name="Singh A."/>
            <person name="Wilkins M.J."/>
            <person name="Karaoz U."/>
            <person name="Brodie E.L."/>
            <person name="Williams K.H."/>
            <person name="Hubbard S.S."/>
            <person name="Banfield J.F."/>
        </authorList>
    </citation>
    <scope>NUCLEOTIDE SEQUENCE [LARGE SCALE GENOMIC DNA]</scope>
</reference>
<dbReference type="PANTHER" id="PTHR40084:SF1">
    <property type="entry name" value="PHOSPHOTRANSFERASE"/>
    <property type="match status" value="1"/>
</dbReference>
<protein>
    <recommendedName>
        <fullName evidence="3">DNA helicase UvrD</fullName>
    </recommendedName>
</protein>
<dbReference type="SUPFAM" id="SSF89550">
    <property type="entry name" value="PHP domain-like"/>
    <property type="match status" value="1"/>
</dbReference>
<proteinExistence type="predicted"/>
<accession>A0A1F5G0L2</accession>
<dbReference type="InterPro" id="IPR016195">
    <property type="entry name" value="Pol/histidinol_Pase-like"/>
</dbReference>
<dbReference type="AlphaFoldDB" id="A0A1F5G0L2"/>
<dbReference type="Proteomes" id="UP000177069">
    <property type="component" value="Unassembled WGS sequence"/>
</dbReference>
<evidence type="ECO:0008006" key="3">
    <source>
        <dbReference type="Google" id="ProtNLM"/>
    </source>
</evidence>
<comment type="caution">
    <text evidence="1">The sequence shown here is derived from an EMBL/GenBank/DDBJ whole genome shotgun (WGS) entry which is preliminary data.</text>
</comment>
<dbReference type="Gene3D" id="3.20.20.140">
    <property type="entry name" value="Metal-dependent hydrolases"/>
    <property type="match status" value="1"/>
</dbReference>
<evidence type="ECO:0000313" key="1">
    <source>
        <dbReference type="EMBL" id="OGD85401.1"/>
    </source>
</evidence>
<evidence type="ECO:0000313" key="2">
    <source>
        <dbReference type="Proteomes" id="UP000177069"/>
    </source>
</evidence>
<dbReference type="CDD" id="cd19067">
    <property type="entry name" value="PfuEndoQ-like"/>
    <property type="match status" value="1"/>
</dbReference>
<sequence length="474" mass="53289">MKFVTDLHLHSKYSRAVSQDMVLPKMAEWAKMKGIDVLACGDFTHPFWFDQLKNELCEAGKGLYKLKSTVNSSQLTGRNHQLLTENREPVHFLLSCEISSIYSQGGKTRRIHNLFFFQSLESVSKFNSSLIKRGANLRSDGRPIMGISAKDLAKIALNVDSKALIIPAHAWTPWFSVFGSFSGFDSVEECFGDMAPYIYGIETGLSSDPAMNWQIADLDGRAILSFSDAHSLEKMGREATVFEAEEISYEAIYWAIRQVGQWAGRSKIENKPTNLQTYGPNDPSKIAFTIEFYPEEGKYHFTGHRDCGISQSPEETLQNGDICPVCGKQLTVGVIHRVEELKTRNPKYEIRDMNGVRWVYPAGDRRPPFVSLVPLSEIIAEAFESAAKTKKVFDQYRLLVDNLGSEFGVLLKVDIGEIAKFAQPKVVDGIEKVRSGDIKIEPGYDGKFGVVKIWDEDVQKQKENTNDAQLNLFV</sequence>